<name>A0A812L6E0_SYMPI</name>
<accession>A0A812L6E0</accession>
<evidence type="ECO:0000313" key="1">
    <source>
        <dbReference type="EMBL" id="CAE7236600.1"/>
    </source>
</evidence>
<proteinExistence type="predicted"/>
<dbReference type="Proteomes" id="UP000649617">
    <property type="component" value="Unassembled WGS sequence"/>
</dbReference>
<feature type="non-terminal residue" evidence="1">
    <location>
        <position position="122"/>
    </location>
</feature>
<evidence type="ECO:0000313" key="2">
    <source>
        <dbReference type="Proteomes" id="UP000649617"/>
    </source>
</evidence>
<dbReference type="EMBL" id="CAJNIZ010004848">
    <property type="protein sequence ID" value="CAE7236600.1"/>
    <property type="molecule type" value="Genomic_DNA"/>
</dbReference>
<dbReference type="AlphaFoldDB" id="A0A812L6E0"/>
<protein>
    <submittedName>
        <fullName evidence="1">Uncharacterized protein</fullName>
    </submittedName>
</protein>
<organism evidence="1 2">
    <name type="scientific">Symbiodinium pilosum</name>
    <name type="common">Dinoflagellate</name>
    <dbReference type="NCBI Taxonomy" id="2952"/>
    <lineage>
        <taxon>Eukaryota</taxon>
        <taxon>Sar</taxon>
        <taxon>Alveolata</taxon>
        <taxon>Dinophyceae</taxon>
        <taxon>Suessiales</taxon>
        <taxon>Symbiodiniaceae</taxon>
        <taxon>Symbiodinium</taxon>
    </lineage>
</organism>
<reference evidence="1" key="1">
    <citation type="submission" date="2021-02" db="EMBL/GenBank/DDBJ databases">
        <authorList>
            <person name="Dougan E. K."/>
            <person name="Rhodes N."/>
            <person name="Thang M."/>
            <person name="Chan C."/>
        </authorList>
    </citation>
    <scope>NUCLEOTIDE SEQUENCE</scope>
</reference>
<keyword evidence="2" id="KW-1185">Reference proteome</keyword>
<comment type="caution">
    <text evidence="1">The sequence shown here is derived from an EMBL/GenBank/DDBJ whole genome shotgun (WGS) entry which is preliminary data.</text>
</comment>
<sequence>MAESVPEKEDQAALDAQVARKEHALARKRAATDVCTVDVKAFVDRVMDEGTWLSTVKDAVAFVAAHVDRAAACQKYPSQSDIKRMLGQGRSCQTGGSLGWLNLQEYAFSPEVLPSSRVVFSA</sequence>
<gene>
    <name evidence="1" type="ORF">SPIL2461_LOCUS3866</name>
</gene>